<sequence>MIIMEGNPFKRFLARNVLLTQEVAEKLNVSRQRISVLHKEGDLVPIKSAANGSVYLLQDVLQFMEKKGMLPRYENPSPPKYACETSGTHENVAYAKEHIGELNSIERVSIYFENIDAAVENHFLPLEKYRYGDLISLSIPHMVISDSNGDEMWLPGCNCGYGGTGPHGSEEVLRLIGVPEDLRKKVFYHPVVKYVKNENGNWEVNVRKSDFDFRSLSSLDDFWDAHASMYWHQGRLTLLQDKRYSRRKPQHVLEKYWAFIPHPIEYILFPDDEQAIDNGFFDPSNQYGHKHGAYRLIIRDYSGRQLWLDPYIDKNKSLAKQPELKDILEVCGFDIEKESTDQILSRWLGLLLKRVEPSEPMIGRRSPF</sequence>
<organism evidence="1 2">
    <name type="scientific">Paenibacillus silvae</name>
    <dbReference type="NCBI Taxonomy" id="1325358"/>
    <lineage>
        <taxon>Bacteria</taxon>
        <taxon>Bacillati</taxon>
        <taxon>Bacillota</taxon>
        <taxon>Bacilli</taxon>
        <taxon>Bacillales</taxon>
        <taxon>Paenibacillaceae</taxon>
        <taxon>Paenibacillus</taxon>
    </lineage>
</organism>
<evidence type="ECO:0008006" key="3">
    <source>
        <dbReference type="Google" id="ProtNLM"/>
    </source>
</evidence>
<name>A0A2W6NC60_9BACL</name>
<evidence type="ECO:0000313" key="2">
    <source>
        <dbReference type="Proteomes" id="UP000249204"/>
    </source>
</evidence>
<gene>
    <name evidence="1" type="ORF">DN757_22715</name>
</gene>
<reference evidence="1 2" key="1">
    <citation type="submission" date="2018-06" db="EMBL/GenBank/DDBJ databases">
        <title>Isolation of heavy metals resistant Paenibacillus silvae NC2 from Gold-Copper mine in ZiJin, China.</title>
        <authorList>
            <person name="Xu J."/>
            <person name="Mazhar H.S."/>
            <person name="Rensing C."/>
        </authorList>
    </citation>
    <scope>NUCLEOTIDE SEQUENCE [LARGE SCALE GENOMIC DNA]</scope>
    <source>
        <strain evidence="1 2">NC2</strain>
    </source>
</reference>
<protein>
    <recommendedName>
        <fullName evidence="3">DNA-binding protein</fullName>
    </recommendedName>
</protein>
<comment type="caution">
    <text evidence="1">The sequence shown here is derived from an EMBL/GenBank/DDBJ whole genome shotgun (WGS) entry which is preliminary data.</text>
</comment>
<dbReference type="EMBL" id="QKWW01000070">
    <property type="protein sequence ID" value="PZT53351.1"/>
    <property type="molecule type" value="Genomic_DNA"/>
</dbReference>
<dbReference type="AlphaFoldDB" id="A0A2W6NC60"/>
<accession>A0A2W6NC60</accession>
<proteinExistence type="predicted"/>
<evidence type="ECO:0000313" key="1">
    <source>
        <dbReference type="EMBL" id="PZT53351.1"/>
    </source>
</evidence>
<dbReference type="Proteomes" id="UP000249204">
    <property type="component" value="Unassembled WGS sequence"/>
</dbReference>